<dbReference type="OrthoDB" id="1905256at2"/>
<dbReference type="EMBL" id="VNHO01000010">
    <property type="protein sequence ID" value="TYP55455.1"/>
    <property type="molecule type" value="Genomic_DNA"/>
</dbReference>
<dbReference type="AlphaFoldDB" id="A0A5S5ASQ8"/>
<evidence type="ECO:0000313" key="1">
    <source>
        <dbReference type="EMBL" id="TYP55455.1"/>
    </source>
</evidence>
<dbReference type="RefSeq" id="WP_148866942.1">
    <property type="nucleotide sequence ID" value="NZ_VNHO01000010.1"/>
</dbReference>
<gene>
    <name evidence="1" type="ORF">LZ11_01170</name>
</gene>
<reference evidence="1 2" key="1">
    <citation type="submission" date="2019-07" db="EMBL/GenBank/DDBJ databases">
        <title>Genomic Encyclopedia of Type Strains, Phase I: the one thousand microbial genomes (KMG-I) project.</title>
        <authorList>
            <person name="Kyrpides N."/>
        </authorList>
    </citation>
    <scope>NUCLEOTIDE SEQUENCE [LARGE SCALE GENOMIC DNA]</scope>
    <source>
        <strain evidence="1 2">DSM 16647</strain>
    </source>
</reference>
<accession>A0A5S5ASQ8</accession>
<proteinExistence type="predicted"/>
<sequence>MGNSHVIVYVDKTMVKITGVKVKGLKPFELELTLKNLIGRPVRVIGVTADSVEMDVYGLAPEAIYKNEEGIVKAVSTVSGITASDVMRIASAEKAVEVSIEEIPRGEYNGCARERWLKLDKQSHNNPDGG</sequence>
<protein>
    <submittedName>
        <fullName evidence="1">Uncharacterized protein</fullName>
    </submittedName>
</protein>
<organism evidence="1 2">
    <name type="scientific">Thermosediminibacter litoriperuensis</name>
    <dbReference type="NCBI Taxonomy" id="291989"/>
    <lineage>
        <taxon>Bacteria</taxon>
        <taxon>Bacillati</taxon>
        <taxon>Bacillota</taxon>
        <taxon>Clostridia</taxon>
        <taxon>Thermosediminibacterales</taxon>
        <taxon>Thermosediminibacteraceae</taxon>
        <taxon>Thermosediminibacter</taxon>
    </lineage>
</organism>
<comment type="caution">
    <text evidence="1">The sequence shown here is derived from an EMBL/GenBank/DDBJ whole genome shotgun (WGS) entry which is preliminary data.</text>
</comment>
<name>A0A5S5ASQ8_9FIRM</name>
<keyword evidence="2" id="KW-1185">Reference proteome</keyword>
<dbReference type="Proteomes" id="UP000322294">
    <property type="component" value="Unassembled WGS sequence"/>
</dbReference>
<evidence type="ECO:0000313" key="2">
    <source>
        <dbReference type="Proteomes" id="UP000322294"/>
    </source>
</evidence>